<keyword evidence="1" id="KW-0812">Transmembrane</keyword>
<keyword evidence="4" id="KW-1185">Reference proteome</keyword>
<feature type="chain" id="PRO_5047308856" description="Polymer-forming cytoskeletal protein" evidence="2">
    <location>
        <begin position="20"/>
        <end position="384"/>
    </location>
</feature>
<feature type="transmembrane region" description="Helical" evidence="1">
    <location>
        <begin position="335"/>
        <end position="352"/>
    </location>
</feature>
<keyword evidence="1" id="KW-0472">Membrane</keyword>
<reference evidence="3 4" key="1">
    <citation type="submission" date="2016-04" db="EMBL/GenBank/DDBJ databases">
        <authorList>
            <person name="Chen L."/>
            <person name="Zhuang W."/>
            <person name="Wang G."/>
        </authorList>
    </citation>
    <scope>NUCLEOTIDE SEQUENCE [LARGE SCALE GENOMIC DNA]</scope>
    <source>
        <strain evidence="4">GR20</strain>
    </source>
</reference>
<feature type="transmembrane region" description="Helical" evidence="1">
    <location>
        <begin position="224"/>
        <end position="253"/>
    </location>
</feature>
<feature type="transmembrane region" description="Helical" evidence="1">
    <location>
        <begin position="274"/>
        <end position="294"/>
    </location>
</feature>
<evidence type="ECO:0000313" key="4">
    <source>
        <dbReference type="Proteomes" id="UP000192277"/>
    </source>
</evidence>
<evidence type="ECO:0000256" key="2">
    <source>
        <dbReference type="SAM" id="SignalP"/>
    </source>
</evidence>
<sequence length="384" mass="41314">MKQVLLLWLLVVTMGPVGAQMGKNVVIDKPVYEDVYITGGEVMLNAPVYGDLVVAGGTVTINDTVSNDILAGGGTITFNGYVGDDIRCAGGQLNILKNVAGDVVVTGGKVLIGKEAVIGGLLSAGSEITIDGQVNGKFKTRSGKLYFDGHAMNDVDCRGGDIIINGIVGGRSVLAGDKLTIGNAASFDKDVHFWTSSGNVDFHNSVKNGQAVYDPSLKMRKDQWYFLGFSSLLGLIWYVGMVLVMIMIIQYLFSSTMKKAGQTAYDKTVRSLGFGFLFWIGVPVAAAIACITVIGVPAGLVLLFSYIILAVFAGTITSVVAANWLNNRSYSKWRYWRLVFAALAIFVVLRIVSLTPFLGWFIFALIVCTAFGSIILNVNWKKEN</sequence>
<feature type="signal peptide" evidence="2">
    <location>
        <begin position="1"/>
        <end position="19"/>
    </location>
</feature>
<evidence type="ECO:0008006" key="5">
    <source>
        <dbReference type="Google" id="ProtNLM"/>
    </source>
</evidence>
<dbReference type="EMBL" id="LWBO01000004">
    <property type="protein sequence ID" value="OQP52438.1"/>
    <property type="molecule type" value="Genomic_DNA"/>
</dbReference>
<feature type="transmembrane region" description="Helical" evidence="1">
    <location>
        <begin position="300"/>
        <end position="323"/>
    </location>
</feature>
<comment type="caution">
    <text evidence="3">The sequence shown here is derived from an EMBL/GenBank/DDBJ whole genome shotgun (WGS) entry which is preliminary data.</text>
</comment>
<gene>
    <name evidence="3" type="ORF">A4D02_24950</name>
</gene>
<name>A0ABX3P1F8_9BACT</name>
<dbReference type="RefSeq" id="WP_014220491.1">
    <property type="nucleotide sequence ID" value="NZ_LWBO01000004.1"/>
</dbReference>
<feature type="transmembrane region" description="Helical" evidence="1">
    <location>
        <begin position="358"/>
        <end position="380"/>
    </location>
</feature>
<evidence type="ECO:0000313" key="3">
    <source>
        <dbReference type="EMBL" id="OQP52438.1"/>
    </source>
</evidence>
<dbReference type="Proteomes" id="UP000192277">
    <property type="component" value="Unassembled WGS sequence"/>
</dbReference>
<evidence type="ECO:0000256" key="1">
    <source>
        <dbReference type="SAM" id="Phobius"/>
    </source>
</evidence>
<proteinExistence type="predicted"/>
<protein>
    <recommendedName>
        <fullName evidence="5">Polymer-forming cytoskeletal protein</fullName>
    </recommendedName>
</protein>
<organism evidence="3 4">
    <name type="scientific">Niastella koreensis</name>
    <dbReference type="NCBI Taxonomy" id="354356"/>
    <lineage>
        <taxon>Bacteria</taxon>
        <taxon>Pseudomonadati</taxon>
        <taxon>Bacteroidota</taxon>
        <taxon>Chitinophagia</taxon>
        <taxon>Chitinophagales</taxon>
        <taxon>Chitinophagaceae</taxon>
        <taxon>Niastella</taxon>
    </lineage>
</organism>
<keyword evidence="1" id="KW-1133">Transmembrane helix</keyword>
<accession>A0ABX3P1F8</accession>
<keyword evidence="2" id="KW-0732">Signal</keyword>